<organism evidence="1 2">
    <name type="scientific">Aureibacter tunicatorum</name>
    <dbReference type="NCBI Taxonomy" id="866807"/>
    <lineage>
        <taxon>Bacteria</taxon>
        <taxon>Pseudomonadati</taxon>
        <taxon>Bacteroidota</taxon>
        <taxon>Cytophagia</taxon>
        <taxon>Cytophagales</taxon>
        <taxon>Persicobacteraceae</taxon>
        <taxon>Aureibacter</taxon>
    </lineage>
</organism>
<evidence type="ECO:0000313" key="2">
    <source>
        <dbReference type="Proteomes" id="UP001185092"/>
    </source>
</evidence>
<accession>A0AAE4BUC1</accession>
<evidence type="ECO:0000313" key="1">
    <source>
        <dbReference type="EMBL" id="MDR6240613.1"/>
    </source>
</evidence>
<keyword evidence="2" id="KW-1185">Reference proteome</keyword>
<dbReference type="AlphaFoldDB" id="A0AAE4BUC1"/>
<sequence length="230" mass="26557">MEKLLASIGIQEYNSFIYEYESVRIDWWDVDEKVSLEIEVHQHDDLQSELSVVFCLDTEGIAERTVVFYALFENAKLIDKAFVAKRVCTALGFESNFQFSEDQNAFIIESYEDAISILSKILDLLSNKEPLLVNDLKDKEESERSDIYFEVGDTLEHFIAMLAVNSDDINQGSIENVMELASLYEGNEYLEDLKRDVNSEIEKQRDFDISANDLNLVKKTIKNYTIKESK</sequence>
<name>A0AAE4BUC1_9BACT</name>
<dbReference type="EMBL" id="JAVDQD010000005">
    <property type="protein sequence ID" value="MDR6240613.1"/>
    <property type="molecule type" value="Genomic_DNA"/>
</dbReference>
<gene>
    <name evidence="1" type="ORF">HNQ88_003689</name>
</gene>
<comment type="caution">
    <text evidence="1">The sequence shown here is derived from an EMBL/GenBank/DDBJ whole genome shotgun (WGS) entry which is preliminary data.</text>
</comment>
<protein>
    <submittedName>
        <fullName evidence="1">Uncharacterized protein</fullName>
    </submittedName>
</protein>
<proteinExistence type="predicted"/>
<dbReference type="Proteomes" id="UP001185092">
    <property type="component" value="Unassembled WGS sequence"/>
</dbReference>
<dbReference type="RefSeq" id="WP_309940679.1">
    <property type="nucleotide sequence ID" value="NZ_AP025306.1"/>
</dbReference>
<reference evidence="1" key="1">
    <citation type="submission" date="2023-07" db="EMBL/GenBank/DDBJ databases">
        <title>Genomic Encyclopedia of Type Strains, Phase IV (KMG-IV): sequencing the most valuable type-strain genomes for metagenomic binning, comparative biology and taxonomic classification.</title>
        <authorList>
            <person name="Goeker M."/>
        </authorList>
    </citation>
    <scope>NUCLEOTIDE SEQUENCE</scope>
    <source>
        <strain evidence="1">DSM 26174</strain>
    </source>
</reference>